<dbReference type="AlphaFoldDB" id="A0A1M7YY42"/>
<keyword evidence="2 4" id="KW-0238">DNA-binding</keyword>
<dbReference type="InterPro" id="IPR011075">
    <property type="entry name" value="TetR_C"/>
</dbReference>
<dbReference type="EMBL" id="FRFG01000042">
    <property type="protein sequence ID" value="SHO57515.1"/>
    <property type="molecule type" value="Genomic_DNA"/>
</dbReference>
<dbReference type="SUPFAM" id="SSF46689">
    <property type="entry name" value="Homeodomain-like"/>
    <property type="match status" value="1"/>
</dbReference>
<dbReference type="Proteomes" id="UP000184600">
    <property type="component" value="Unassembled WGS sequence"/>
</dbReference>
<accession>A0A1M7YY42</accession>
<reference evidence="7" key="1">
    <citation type="submission" date="2016-12" db="EMBL/GenBank/DDBJ databases">
        <authorList>
            <person name="Rodrigo-Torres L."/>
            <person name="Arahal R.D."/>
            <person name="Lucena T."/>
        </authorList>
    </citation>
    <scope>NUCLEOTIDE SEQUENCE [LARGE SCALE GENOMIC DNA]</scope>
</reference>
<evidence type="ECO:0000256" key="2">
    <source>
        <dbReference type="ARBA" id="ARBA00023125"/>
    </source>
</evidence>
<organism evidence="6 7">
    <name type="scientific">Vibrio quintilis</name>
    <dbReference type="NCBI Taxonomy" id="1117707"/>
    <lineage>
        <taxon>Bacteria</taxon>
        <taxon>Pseudomonadati</taxon>
        <taxon>Pseudomonadota</taxon>
        <taxon>Gammaproteobacteria</taxon>
        <taxon>Vibrionales</taxon>
        <taxon>Vibrionaceae</taxon>
        <taxon>Vibrio</taxon>
    </lineage>
</organism>
<evidence type="ECO:0000256" key="4">
    <source>
        <dbReference type="PROSITE-ProRule" id="PRU00335"/>
    </source>
</evidence>
<dbReference type="Pfam" id="PF16925">
    <property type="entry name" value="TetR_C_13"/>
    <property type="match status" value="1"/>
</dbReference>
<dbReference type="SUPFAM" id="SSF48498">
    <property type="entry name" value="Tetracyclin repressor-like, C-terminal domain"/>
    <property type="match status" value="1"/>
</dbReference>
<dbReference type="Gene3D" id="1.10.10.60">
    <property type="entry name" value="Homeodomain-like"/>
    <property type="match status" value="1"/>
</dbReference>
<dbReference type="OrthoDB" id="270177at2"/>
<dbReference type="InterPro" id="IPR036271">
    <property type="entry name" value="Tet_transcr_reg_TetR-rel_C_sf"/>
</dbReference>
<dbReference type="PANTHER" id="PTHR47506">
    <property type="entry name" value="TRANSCRIPTIONAL REGULATORY PROTEIN"/>
    <property type="match status" value="1"/>
</dbReference>
<sequence length="192" mass="22000">MARKANFDRQEKLLAAMELFWKKGYANTAISDLVETLNINRFSLYNTYGDKQQLYYEALEAYMNHVSIPATNLLAGDEADLDTLTEFLESFARRQREKKCGCFVQNALIEHAGEDPQVLRKGHYIFDYLLEIFTKALENAKRKAQISPDTDTDNLAKLLLNHIQGMRVLGKAMRYEDLDEALACLLGLIRRG</sequence>
<gene>
    <name evidence="6" type="primary">comR_2</name>
    <name evidence="6" type="ORF">VQ7734_03285</name>
</gene>
<dbReference type="GO" id="GO:0003677">
    <property type="term" value="F:DNA binding"/>
    <property type="evidence" value="ECO:0007669"/>
    <property type="project" value="UniProtKB-UniRule"/>
</dbReference>
<dbReference type="STRING" id="1117707.VQ7734_03285"/>
<dbReference type="InterPro" id="IPR001647">
    <property type="entry name" value="HTH_TetR"/>
</dbReference>
<dbReference type="Pfam" id="PF00440">
    <property type="entry name" value="TetR_N"/>
    <property type="match status" value="1"/>
</dbReference>
<dbReference type="InterPro" id="IPR009057">
    <property type="entry name" value="Homeodomain-like_sf"/>
</dbReference>
<keyword evidence="1" id="KW-0805">Transcription regulation</keyword>
<dbReference type="PANTHER" id="PTHR47506:SF10">
    <property type="entry name" value="TRANSCRIPTIONAL REGULATORY PROTEIN"/>
    <property type="match status" value="1"/>
</dbReference>
<evidence type="ECO:0000259" key="5">
    <source>
        <dbReference type="PROSITE" id="PS50977"/>
    </source>
</evidence>
<keyword evidence="3" id="KW-0804">Transcription</keyword>
<name>A0A1M7YY42_9VIBR</name>
<dbReference type="PROSITE" id="PS50977">
    <property type="entry name" value="HTH_TETR_2"/>
    <property type="match status" value="1"/>
</dbReference>
<feature type="DNA-binding region" description="H-T-H motif" evidence="4">
    <location>
        <begin position="29"/>
        <end position="48"/>
    </location>
</feature>
<proteinExistence type="predicted"/>
<evidence type="ECO:0000256" key="3">
    <source>
        <dbReference type="ARBA" id="ARBA00023163"/>
    </source>
</evidence>
<protein>
    <submittedName>
        <fullName evidence="6">HTH-type transcriptional repressor ComR</fullName>
    </submittedName>
</protein>
<evidence type="ECO:0000313" key="7">
    <source>
        <dbReference type="Proteomes" id="UP000184600"/>
    </source>
</evidence>
<keyword evidence="7" id="KW-1185">Reference proteome</keyword>
<dbReference type="Gene3D" id="1.10.357.10">
    <property type="entry name" value="Tetracycline Repressor, domain 2"/>
    <property type="match status" value="1"/>
</dbReference>
<evidence type="ECO:0000256" key="1">
    <source>
        <dbReference type="ARBA" id="ARBA00023015"/>
    </source>
</evidence>
<evidence type="ECO:0000313" key="6">
    <source>
        <dbReference type="EMBL" id="SHO57515.1"/>
    </source>
</evidence>
<feature type="domain" description="HTH tetR-type" evidence="5">
    <location>
        <begin position="6"/>
        <end position="66"/>
    </location>
</feature>
<dbReference type="RefSeq" id="WP_073584539.1">
    <property type="nucleotide sequence ID" value="NZ_AP024897.1"/>
</dbReference>